<protein>
    <submittedName>
        <fullName evidence="3">Uncharacterized protein</fullName>
    </submittedName>
</protein>
<dbReference type="Proteomes" id="UP001491310">
    <property type="component" value="Unassembled WGS sequence"/>
</dbReference>
<evidence type="ECO:0000256" key="2">
    <source>
        <dbReference type="SAM" id="SignalP"/>
    </source>
</evidence>
<reference evidence="3 4" key="1">
    <citation type="journal article" date="2024" name="Nat. Commun.">
        <title>Phylogenomics reveals the evolutionary origins of lichenization in chlorophyte algae.</title>
        <authorList>
            <person name="Puginier C."/>
            <person name="Libourel C."/>
            <person name="Otte J."/>
            <person name="Skaloud P."/>
            <person name="Haon M."/>
            <person name="Grisel S."/>
            <person name="Petersen M."/>
            <person name="Berrin J.G."/>
            <person name="Delaux P.M."/>
            <person name="Dal Grande F."/>
            <person name="Keller J."/>
        </authorList>
    </citation>
    <scope>NUCLEOTIDE SEQUENCE [LARGE SCALE GENOMIC DNA]</scope>
    <source>
        <strain evidence="3 4">SAG 216-7</strain>
    </source>
</reference>
<evidence type="ECO:0000313" key="4">
    <source>
        <dbReference type="Proteomes" id="UP001491310"/>
    </source>
</evidence>
<sequence>MFIFYLKVCGLELSGLLGSLSSGAISDSLDITTTAQRGMWACAFRLHACVHQMPQCEVSSSPQARCLRGAANAGAPLAKLVQTFGWNATLMALIGACGIILLLMAPMMHLDNFSQRRQRWS</sequence>
<evidence type="ECO:0000313" key="3">
    <source>
        <dbReference type="EMBL" id="KAK9916065.1"/>
    </source>
</evidence>
<evidence type="ECO:0000256" key="1">
    <source>
        <dbReference type="SAM" id="Phobius"/>
    </source>
</evidence>
<feature type="chain" id="PRO_5046695773" evidence="2">
    <location>
        <begin position="19"/>
        <end position="121"/>
    </location>
</feature>
<accession>A0ABR2YWE5</accession>
<gene>
    <name evidence="3" type="ORF">WJX75_008056</name>
</gene>
<keyword evidence="1" id="KW-1133">Transmembrane helix</keyword>
<dbReference type="EMBL" id="JALJOT010000004">
    <property type="protein sequence ID" value="KAK9916065.1"/>
    <property type="molecule type" value="Genomic_DNA"/>
</dbReference>
<dbReference type="Gene3D" id="1.20.1250.20">
    <property type="entry name" value="MFS general substrate transporter like domains"/>
    <property type="match status" value="1"/>
</dbReference>
<keyword evidence="4" id="KW-1185">Reference proteome</keyword>
<keyword evidence="2" id="KW-0732">Signal</keyword>
<proteinExistence type="predicted"/>
<feature type="transmembrane region" description="Helical" evidence="1">
    <location>
        <begin position="90"/>
        <end position="110"/>
    </location>
</feature>
<name>A0ABR2YWE5_9CHLO</name>
<organism evidence="3 4">
    <name type="scientific">Coccomyxa subellipsoidea</name>
    <dbReference type="NCBI Taxonomy" id="248742"/>
    <lineage>
        <taxon>Eukaryota</taxon>
        <taxon>Viridiplantae</taxon>
        <taxon>Chlorophyta</taxon>
        <taxon>core chlorophytes</taxon>
        <taxon>Trebouxiophyceae</taxon>
        <taxon>Trebouxiophyceae incertae sedis</taxon>
        <taxon>Coccomyxaceae</taxon>
        <taxon>Coccomyxa</taxon>
    </lineage>
</organism>
<keyword evidence="1" id="KW-0472">Membrane</keyword>
<feature type="signal peptide" evidence="2">
    <location>
        <begin position="1"/>
        <end position="18"/>
    </location>
</feature>
<comment type="caution">
    <text evidence="3">The sequence shown here is derived from an EMBL/GenBank/DDBJ whole genome shotgun (WGS) entry which is preliminary data.</text>
</comment>
<keyword evidence="1" id="KW-0812">Transmembrane</keyword>
<dbReference type="InterPro" id="IPR036259">
    <property type="entry name" value="MFS_trans_sf"/>
</dbReference>